<feature type="region of interest" description="Disordered" evidence="10">
    <location>
        <begin position="99"/>
        <end position="122"/>
    </location>
</feature>
<dbReference type="GO" id="GO:0000155">
    <property type="term" value="F:phosphorelay sensor kinase activity"/>
    <property type="evidence" value="ECO:0007669"/>
    <property type="project" value="InterPro"/>
</dbReference>
<comment type="catalytic activity">
    <reaction evidence="1">
        <text>ATP + protein L-histidine = ADP + protein N-phospho-L-histidine.</text>
        <dbReference type="EC" id="2.7.13.3"/>
    </reaction>
</comment>
<comment type="caution">
    <text evidence="13">The sequence shown here is derived from an EMBL/GenBank/DDBJ whole genome shotgun (WGS) entry which is preliminary data.</text>
</comment>
<evidence type="ECO:0000256" key="10">
    <source>
        <dbReference type="SAM" id="MobiDB-lite"/>
    </source>
</evidence>
<name>A0A4Y8KLC7_9MICO</name>
<protein>
    <recommendedName>
        <fullName evidence="3">histidine kinase</fullName>
        <ecNumber evidence="3">2.7.13.3</ecNumber>
    </recommendedName>
</protein>
<dbReference type="InterPro" id="IPR036097">
    <property type="entry name" value="HisK_dim/P_sf"/>
</dbReference>
<reference evidence="13 14" key="1">
    <citation type="submission" date="2019-03" db="EMBL/GenBank/DDBJ databases">
        <title>Genomics of glacier-inhabiting Cryobacterium strains.</title>
        <authorList>
            <person name="Liu Q."/>
            <person name="Xin Y.-H."/>
        </authorList>
    </citation>
    <scope>NUCLEOTIDE SEQUENCE [LARGE SCALE GENOMIC DNA]</scope>
    <source>
        <strain evidence="13 14">CGMCC 1.4292</strain>
    </source>
</reference>
<feature type="transmembrane region" description="Helical" evidence="11">
    <location>
        <begin position="15"/>
        <end position="38"/>
    </location>
</feature>
<evidence type="ECO:0000256" key="9">
    <source>
        <dbReference type="ARBA" id="ARBA00023012"/>
    </source>
</evidence>
<evidence type="ECO:0000256" key="3">
    <source>
        <dbReference type="ARBA" id="ARBA00012438"/>
    </source>
</evidence>
<keyword evidence="4" id="KW-0597">Phosphoprotein</keyword>
<gene>
    <name evidence="13" type="ORF">E3T53_09155</name>
</gene>
<organism evidence="13 14">
    <name type="scientific">Cryobacterium psychrophilum</name>
    <dbReference type="NCBI Taxonomy" id="41988"/>
    <lineage>
        <taxon>Bacteria</taxon>
        <taxon>Bacillati</taxon>
        <taxon>Actinomycetota</taxon>
        <taxon>Actinomycetes</taxon>
        <taxon>Micrococcales</taxon>
        <taxon>Microbacteriaceae</taxon>
        <taxon>Cryobacterium</taxon>
    </lineage>
</organism>
<dbReference type="CDD" id="cd06225">
    <property type="entry name" value="HAMP"/>
    <property type="match status" value="1"/>
</dbReference>
<dbReference type="EMBL" id="SOHQ01000028">
    <property type="protein sequence ID" value="TFD78369.1"/>
    <property type="molecule type" value="Genomic_DNA"/>
</dbReference>
<feature type="domain" description="HAMP" evidence="12">
    <location>
        <begin position="180"/>
        <end position="232"/>
    </location>
</feature>
<keyword evidence="11" id="KW-0472">Membrane</keyword>
<keyword evidence="6 11" id="KW-0812">Transmembrane</keyword>
<dbReference type="RefSeq" id="WP_134174516.1">
    <property type="nucleotide sequence ID" value="NZ_SODI01000001.1"/>
</dbReference>
<evidence type="ECO:0000256" key="8">
    <source>
        <dbReference type="ARBA" id="ARBA00022989"/>
    </source>
</evidence>
<evidence type="ECO:0000256" key="4">
    <source>
        <dbReference type="ARBA" id="ARBA00022553"/>
    </source>
</evidence>
<comment type="subcellular location">
    <subcellularLocation>
        <location evidence="2">Cell membrane</location>
    </subcellularLocation>
</comment>
<feature type="transmembrane region" description="Helical" evidence="11">
    <location>
        <begin position="156"/>
        <end position="179"/>
    </location>
</feature>
<evidence type="ECO:0000313" key="13">
    <source>
        <dbReference type="EMBL" id="TFD78369.1"/>
    </source>
</evidence>
<sequence length="327" mass="34294">MKSIGPGLGPLGRRLLLAFVLVAISSVVVLSGAALIGVDRGVQVAQQDDRERIAGAAAAAAADANQNAGGWEQADLSPAIAISDAASARITVLDASGTTLQSSGDGRGNPNGQGAGPAAGTSQNVVTTPIVVDGTSIGTVRMNFGATSGTRVLDIAWSWIAVAAAAALLVALAASWLVTRLLVRPIRAMTDVARAFTAGERQTRVRGRGPGELGELAVAFNGMADAVVRSDQDRRNLTADVAHELRTPLAALQAGLEELRDALVPPTPEGLPACMTSRFGWGEWWQTCPNYRRRRPRGCPCNWNPSTWRRSCATNRHYVNLSSGRRT</sequence>
<dbReference type="InterPro" id="IPR050428">
    <property type="entry name" value="TCS_sensor_his_kinase"/>
</dbReference>
<proteinExistence type="predicted"/>
<dbReference type="PANTHER" id="PTHR45436">
    <property type="entry name" value="SENSOR HISTIDINE KINASE YKOH"/>
    <property type="match status" value="1"/>
</dbReference>
<keyword evidence="8 11" id="KW-1133">Transmembrane helix</keyword>
<dbReference type="Proteomes" id="UP000298218">
    <property type="component" value="Unassembled WGS sequence"/>
</dbReference>
<feature type="compositionally biased region" description="Gly residues" evidence="10">
    <location>
        <begin position="105"/>
        <end position="117"/>
    </location>
</feature>
<evidence type="ECO:0000256" key="7">
    <source>
        <dbReference type="ARBA" id="ARBA00022777"/>
    </source>
</evidence>
<dbReference type="OrthoDB" id="9786919at2"/>
<dbReference type="Pfam" id="PF00512">
    <property type="entry name" value="HisKA"/>
    <property type="match status" value="1"/>
</dbReference>
<evidence type="ECO:0000313" key="14">
    <source>
        <dbReference type="Proteomes" id="UP000298218"/>
    </source>
</evidence>
<keyword evidence="14" id="KW-1185">Reference proteome</keyword>
<accession>A0A4Y8KLC7</accession>
<dbReference type="Gene3D" id="1.10.287.130">
    <property type="match status" value="1"/>
</dbReference>
<keyword evidence="7" id="KW-0418">Kinase</keyword>
<evidence type="ECO:0000256" key="2">
    <source>
        <dbReference type="ARBA" id="ARBA00004236"/>
    </source>
</evidence>
<dbReference type="SUPFAM" id="SSF47384">
    <property type="entry name" value="Homodimeric domain of signal transducing histidine kinase"/>
    <property type="match status" value="1"/>
</dbReference>
<dbReference type="PROSITE" id="PS50885">
    <property type="entry name" value="HAMP"/>
    <property type="match status" value="1"/>
</dbReference>
<evidence type="ECO:0000256" key="5">
    <source>
        <dbReference type="ARBA" id="ARBA00022679"/>
    </source>
</evidence>
<dbReference type="InterPro" id="IPR003661">
    <property type="entry name" value="HisK_dim/P_dom"/>
</dbReference>
<dbReference type="CDD" id="cd00082">
    <property type="entry name" value="HisKA"/>
    <property type="match status" value="1"/>
</dbReference>
<evidence type="ECO:0000256" key="11">
    <source>
        <dbReference type="SAM" id="Phobius"/>
    </source>
</evidence>
<keyword evidence="9" id="KW-0902">Two-component regulatory system</keyword>
<dbReference type="Gene3D" id="6.10.340.10">
    <property type="match status" value="1"/>
</dbReference>
<evidence type="ECO:0000256" key="6">
    <source>
        <dbReference type="ARBA" id="ARBA00022692"/>
    </source>
</evidence>
<evidence type="ECO:0000256" key="1">
    <source>
        <dbReference type="ARBA" id="ARBA00000085"/>
    </source>
</evidence>
<dbReference type="GO" id="GO:0005886">
    <property type="term" value="C:plasma membrane"/>
    <property type="evidence" value="ECO:0007669"/>
    <property type="project" value="UniProtKB-SubCell"/>
</dbReference>
<dbReference type="Pfam" id="PF00672">
    <property type="entry name" value="HAMP"/>
    <property type="match status" value="1"/>
</dbReference>
<dbReference type="SMART" id="SM00304">
    <property type="entry name" value="HAMP"/>
    <property type="match status" value="1"/>
</dbReference>
<evidence type="ECO:0000259" key="12">
    <source>
        <dbReference type="PROSITE" id="PS50885"/>
    </source>
</evidence>
<dbReference type="InterPro" id="IPR003660">
    <property type="entry name" value="HAMP_dom"/>
</dbReference>
<dbReference type="AlphaFoldDB" id="A0A4Y8KLC7"/>
<keyword evidence="5" id="KW-0808">Transferase</keyword>
<dbReference type="EC" id="2.7.13.3" evidence="3"/>
<dbReference type="SUPFAM" id="SSF158472">
    <property type="entry name" value="HAMP domain-like"/>
    <property type="match status" value="1"/>
</dbReference>
<dbReference type="PANTHER" id="PTHR45436:SF5">
    <property type="entry name" value="SENSOR HISTIDINE KINASE TRCS"/>
    <property type="match status" value="1"/>
</dbReference>